<dbReference type="InterPro" id="IPR035897">
    <property type="entry name" value="Toll_tir_struct_dom_sf"/>
</dbReference>
<dbReference type="Gene3D" id="3.40.50.10140">
    <property type="entry name" value="Toll/interleukin-1 receptor homology (TIR) domain"/>
    <property type="match status" value="1"/>
</dbReference>
<evidence type="ECO:0000313" key="3">
    <source>
        <dbReference type="EMBL" id="MBQ0957437.1"/>
    </source>
</evidence>
<keyword evidence="4" id="KW-1185">Reference proteome</keyword>
<dbReference type="Pfam" id="PF13676">
    <property type="entry name" value="TIR_2"/>
    <property type="match status" value="1"/>
</dbReference>
<dbReference type="InterPro" id="IPR000157">
    <property type="entry name" value="TIR_dom"/>
</dbReference>
<dbReference type="SUPFAM" id="SSF52540">
    <property type="entry name" value="P-loop containing nucleoside triphosphate hydrolases"/>
    <property type="match status" value="1"/>
</dbReference>
<comment type="caution">
    <text evidence="3">The sequence shown here is derived from an EMBL/GenBank/DDBJ whole genome shotgun (WGS) entry which is preliminary data.</text>
</comment>
<dbReference type="InterPro" id="IPR027417">
    <property type="entry name" value="P-loop_NTPase"/>
</dbReference>
<sequence>MNAPLNGLRVFISYPRGGWTQSQAHSAERHLRALGADVFLDTNSVREGDDNALNRIEAGLRRAQVVAFFAGPDTEESVWQQREARLAEFQHIPIVLVQTSTVPPPWYLGEKQPVNGTSSPEQWLPRLADALHSQARGAPRDASDVADPTAPAAGLRRLEVAYLAHHLAVAFVDRPGRYVALQAQARASASPLRSRKDLPFNVDLVLQRFQPAEQGAQTREPQVYADVLSAYAEILARPGPAGARLAVLGEPGAGKSFSLERLFCHLADAALADAQAPLPLFVALGEWTRADQRFDDFLETRLRPHGLDLHWQTLRDGGRAVLLLDGLNELPVSQRLHKSAQVLALAQDRRWAGVIVSCRERDFADPALRLPYDTLHLQPLTPLQVWNFLHRWAERDWPPERAAQEARARFWQLAAGPALADAAAQVWAAWQGAGASLAQFWQATEVPRDDPDVFSQTDIEQDELWRDLRDNPRSLLRLAASPYWLTLLAMLPEVPSARQRLVDGFLTIVHEQGARRCRARGAASEVPDVDRWRQALEDTALQLQGLETQGSTGALRLGAMRQIGRPAGPGSDARTHLVRLDRPSSLSDEALEFAIGVQVLKQVGEQIAFTHQLLQEALSATALADLALAGHLPASALWPPDRWWQRTGWEVVAEMAGESLAGHPDGALALVSWLARAQPEVASQAWIAAGRPTLPPDRAEQIRHTWFPRLTTEAEQAPEARLHARSAIGLALGRFSLDQRPGIGVRADGLPDIDWVRFADQQGFLYQGQRHPPLPAFELARYPVTQAQFQAFIDDGGYAVDTPWWNGLDQRLDAPAEAAWAEPNAPRVTVSWFEAVAYCRWLSHRLGEPIRLPTEKEWERAAAGTEGRNYPWGAEWDPNRVNAEERLGRTCAVGLFPEGARSDVHDLIGNVWEWCLNEFYDPERVEVVGKQSRALRGGSWFNSASYARASVRGDYRPGFRESDIGFRLCRASPI</sequence>
<dbReference type="Gene3D" id="3.90.1580.10">
    <property type="entry name" value="paralog of FGE (formylglycine-generating enzyme)"/>
    <property type="match status" value="1"/>
</dbReference>
<dbReference type="SUPFAM" id="SSF56436">
    <property type="entry name" value="C-type lectin-like"/>
    <property type="match status" value="1"/>
</dbReference>
<evidence type="ECO:0000313" key="4">
    <source>
        <dbReference type="Proteomes" id="UP000678374"/>
    </source>
</evidence>
<evidence type="ECO:0000259" key="1">
    <source>
        <dbReference type="Pfam" id="PF03781"/>
    </source>
</evidence>
<dbReference type="Gene3D" id="3.40.50.300">
    <property type="entry name" value="P-loop containing nucleotide triphosphate hydrolases"/>
    <property type="match status" value="1"/>
</dbReference>
<dbReference type="InterPro" id="IPR005532">
    <property type="entry name" value="SUMF_dom"/>
</dbReference>
<proteinExistence type="predicted"/>
<dbReference type="InterPro" id="IPR051043">
    <property type="entry name" value="Sulfatase_Mod_Factor_Kinase"/>
</dbReference>
<accession>A0A940YET3</accession>
<dbReference type="GO" id="GO:0120147">
    <property type="term" value="F:formylglycine-generating oxidase activity"/>
    <property type="evidence" value="ECO:0007669"/>
    <property type="project" value="TreeGrafter"/>
</dbReference>
<evidence type="ECO:0000259" key="2">
    <source>
        <dbReference type="Pfam" id="PF13676"/>
    </source>
</evidence>
<reference evidence="3" key="1">
    <citation type="submission" date="2021-04" db="EMBL/GenBank/DDBJ databases">
        <title>The genome sequence of Ideonella sp. 4Y11.</title>
        <authorList>
            <person name="Liu Y."/>
        </authorList>
    </citation>
    <scope>NUCLEOTIDE SEQUENCE</scope>
    <source>
        <strain evidence="3">4Y11</strain>
    </source>
</reference>
<dbReference type="InterPro" id="IPR042095">
    <property type="entry name" value="SUMF_sf"/>
</dbReference>
<dbReference type="AlphaFoldDB" id="A0A940YET3"/>
<protein>
    <submittedName>
        <fullName evidence="3">SUMF1/EgtB/PvdO family nonheme iron enzyme</fullName>
    </submittedName>
</protein>
<feature type="domain" description="TIR" evidence="2">
    <location>
        <begin position="10"/>
        <end position="117"/>
    </location>
</feature>
<dbReference type="GO" id="GO:0007165">
    <property type="term" value="P:signal transduction"/>
    <property type="evidence" value="ECO:0007669"/>
    <property type="project" value="InterPro"/>
</dbReference>
<dbReference type="PANTHER" id="PTHR23150">
    <property type="entry name" value="SULFATASE MODIFYING FACTOR 1, 2"/>
    <property type="match status" value="1"/>
</dbReference>
<name>A0A940YET3_9BURK</name>
<feature type="domain" description="Sulfatase-modifying factor enzyme-like" evidence="1">
    <location>
        <begin position="774"/>
        <end position="969"/>
    </location>
</feature>
<dbReference type="InterPro" id="IPR016187">
    <property type="entry name" value="CTDL_fold"/>
</dbReference>
<dbReference type="RefSeq" id="WP_210799741.1">
    <property type="nucleotide sequence ID" value="NZ_JAGQDE010000001.1"/>
</dbReference>
<dbReference type="EMBL" id="JAGQDE010000001">
    <property type="protein sequence ID" value="MBQ0957437.1"/>
    <property type="molecule type" value="Genomic_DNA"/>
</dbReference>
<dbReference type="Pfam" id="PF03781">
    <property type="entry name" value="FGE-sulfatase"/>
    <property type="match status" value="1"/>
</dbReference>
<dbReference type="Proteomes" id="UP000678374">
    <property type="component" value="Unassembled WGS sequence"/>
</dbReference>
<gene>
    <name evidence="3" type="ORF">KAK06_00570</name>
</gene>
<organism evidence="3 4">
    <name type="scientific">Ideonella aquatica</name>
    <dbReference type="NCBI Taxonomy" id="2824119"/>
    <lineage>
        <taxon>Bacteria</taxon>
        <taxon>Pseudomonadati</taxon>
        <taxon>Pseudomonadota</taxon>
        <taxon>Betaproteobacteria</taxon>
        <taxon>Burkholderiales</taxon>
        <taxon>Sphaerotilaceae</taxon>
        <taxon>Ideonella</taxon>
    </lineage>
</organism>
<dbReference type="PANTHER" id="PTHR23150:SF19">
    <property type="entry name" value="FORMYLGLYCINE-GENERATING ENZYME"/>
    <property type="match status" value="1"/>
</dbReference>